<dbReference type="HOGENOM" id="CLU_124175_0_0_1"/>
<name>K3WS46_GLOUD</name>
<organism evidence="18 19">
    <name type="scientific">Globisporangium ultimum (strain ATCC 200006 / CBS 805.95 / DAOM BR144)</name>
    <name type="common">Pythium ultimum</name>
    <dbReference type="NCBI Taxonomy" id="431595"/>
    <lineage>
        <taxon>Eukaryota</taxon>
        <taxon>Sar</taxon>
        <taxon>Stramenopiles</taxon>
        <taxon>Oomycota</taxon>
        <taxon>Peronosporomycetes</taxon>
        <taxon>Pythiales</taxon>
        <taxon>Pythiaceae</taxon>
        <taxon>Globisporangium</taxon>
    </lineage>
</organism>
<dbReference type="FunFam" id="1.20.120.550:FF:000005">
    <property type="entry name" value="Inorganic phosphate transporter 1-6"/>
    <property type="match status" value="1"/>
</dbReference>
<evidence type="ECO:0000256" key="1">
    <source>
        <dbReference type="ARBA" id="ARBA00003701"/>
    </source>
</evidence>
<evidence type="ECO:0000256" key="12">
    <source>
        <dbReference type="ARBA" id="ARBA00023128"/>
    </source>
</evidence>
<evidence type="ECO:0000256" key="7">
    <source>
        <dbReference type="ARBA" id="ARBA00022692"/>
    </source>
</evidence>
<keyword evidence="13 17" id="KW-0472">Membrane</keyword>
<protein>
    <recommendedName>
        <fullName evidence="15">Microsomal glutathione S-transferase 1</fullName>
        <ecNumber evidence="5">2.5.1.18</ecNumber>
    </recommendedName>
</protein>
<dbReference type="InterPro" id="IPR023352">
    <property type="entry name" value="MAPEG-like_dom_sf"/>
</dbReference>
<dbReference type="GO" id="GO:0004364">
    <property type="term" value="F:glutathione transferase activity"/>
    <property type="evidence" value="ECO:0007669"/>
    <property type="project" value="UniProtKB-EC"/>
</dbReference>
<dbReference type="Gene3D" id="1.20.120.550">
    <property type="entry name" value="Membrane associated eicosanoid/glutathione metabolism-like domain"/>
    <property type="match status" value="1"/>
</dbReference>
<dbReference type="InterPro" id="IPR040162">
    <property type="entry name" value="MGST1-like"/>
</dbReference>
<keyword evidence="11" id="KW-0007">Acetylation</keyword>
<accession>K3WS46</accession>
<dbReference type="Pfam" id="PF01124">
    <property type="entry name" value="MAPEG"/>
    <property type="match status" value="1"/>
</dbReference>
<dbReference type="EC" id="2.5.1.18" evidence="5"/>
<dbReference type="GO" id="GO:0005789">
    <property type="term" value="C:endoplasmic reticulum membrane"/>
    <property type="evidence" value="ECO:0007669"/>
    <property type="project" value="UniProtKB-SubCell"/>
</dbReference>
<dbReference type="PANTHER" id="PTHR10689">
    <property type="entry name" value="MICROSOMAL GLUTATHIONE S-TRANSFERASE 1"/>
    <property type="match status" value="1"/>
</dbReference>
<evidence type="ECO:0000256" key="13">
    <source>
        <dbReference type="ARBA" id="ARBA00023136"/>
    </source>
</evidence>
<keyword evidence="6" id="KW-0808">Transferase</keyword>
<evidence type="ECO:0000256" key="5">
    <source>
        <dbReference type="ARBA" id="ARBA00012452"/>
    </source>
</evidence>
<evidence type="ECO:0000256" key="15">
    <source>
        <dbReference type="ARBA" id="ARBA00039397"/>
    </source>
</evidence>
<keyword evidence="9" id="KW-0256">Endoplasmic reticulum</keyword>
<reference evidence="18" key="3">
    <citation type="submission" date="2015-02" db="UniProtKB">
        <authorList>
            <consortium name="EnsemblProtists"/>
        </authorList>
    </citation>
    <scope>IDENTIFICATION</scope>
    <source>
        <strain evidence="18">DAOM BR144</strain>
    </source>
</reference>
<dbReference type="AlphaFoldDB" id="K3WS46"/>
<dbReference type="eggNOG" id="ENOG502R9F0">
    <property type="taxonomic scope" value="Eukaryota"/>
</dbReference>
<dbReference type="EMBL" id="GL376617">
    <property type="status" value="NOT_ANNOTATED_CDS"/>
    <property type="molecule type" value="Genomic_DNA"/>
</dbReference>
<evidence type="ECO:0000256" key="2">
    <source>
        <dbReference type="ARBA" id="ARBA00004294"/>
    </source>
</evidence>
<dbReference type="SUPFAM" id="SSF161084">
    <property type="entry name" value="MAPEG domain-like"/>
    <property type="match status" value="1"/>
</dbReference>
<dbReference type="InParanoid" id="K3WS46"/>
<evidence type="ECO:0000256" key="4">
    <source>
        <dbReference type="ARBA" id="ARBA00010459"/>
    </source>
</evidence>
<evidence type="ECO:0000313" key="18">
    <source>
        <dbReference type="EnsemblProtists" id="PYU1_T007790"/>
    </source>
</evidence>
<keyword evidence="8" id="KW-1000">Mitochondrion outer membrane</keyword>
<evidence type="ECO:0000256" key="6">
    <source>
        <dbReference type="ARBA" id="ARBA00022679"/>
    </source>
</evidence>
<proteinExistence type="inferred from homology"/>
<dbReference type="EnsemblProtists" id="PYU1_T007790">
    <property type="protein sequence ID" value="PYU1_T007790"/>
    <property type="gene ID" value="PYU1_G007774"/>
</dbReference>
<keyword evidence="10 17" id="KW-1133">Transmembrane helix</keyword>
<dbReference type="PANTHER" id="PTHR10689:SF6">
    <property type="entry name" value="MICROSOMAL GLUTATHIONE S-TRANSFERASE 1"/>
    <property type="match status" value="1"/>
</dbReference>
<dbReference type="VEuPathDB" id="FungiDB:PYU1_G007774"/>
<sequence>MSAPTEFKVFVVCTAVLYLKFVRVTMIQARTTFDAGGRAPEDKALPLAKGRPTQNYGLDDSVVDETILKAREVEHRWRSIVQNDLESIPFALLIFGGALFADGNVPVQCASMIAYTTLRCLHTIAYAKQLQPYRAWCWRLGVVAILVGAVNAIVGVYS</sequence>
<evidence type="ECO:0000256" key="16">
    <source>
        <dbReference type="ARBA" id="ARBA00049385"/>
    </source>
</evidence>
<keyword evidence="12" id="KW-0496">Mitochondrion</keyword>
<comment type="function">
    <text evidence="1">Conjugation of reduced glutathione to a wide number of exogenous and endogenous hydrophobic electrophiles.</text>
</comment>
<evidence type="ECO:0000256" key="10">
    <source>
        <dbReference type="ARBA" id="ARBA00022989"/>
    </source>
</evidence>
<comment type="catalytic activity">
    <reaction evidence="16">
        <text>RX + glutathione = an S-substituted glutathione + a halide anion + H(+)</text>
        <dbReference type="Rhea" id="RHEA:16437"/>
        <dbReference type="ChEBI" id="CHEBI:15378"/>
        <dbReference type="ChEBI" id="CHEBI:16042"/>
        <dbReference type="ChEBI" id="CHEBI:17792"/>
        <dbReference type="ChEBI" id="CHEBI:57925"/>
        <dbReference type="ChEBI" id="CHEBI:90779"/>
        <dbReference type="EC" id="2.5.1.18"/>
    </reaction>
    <physiologicalReaction direction="left-to-right" evidence="16">
        <dbReference type="Rhea" id="RHEA:16438"/>
    </physiologicalReaction>
</comment>
<reference evidence="19" key="1">
    <citation type="journal article" date="2010" name="Genome Biol.">
        <title>Genome sequence of the necrotrophic plant pathogen Pythium ultimum reveals original pathogenicity mechanisms and effector repertoire.</title>
        <authorList>
            <person name="Levesque C.A."/>
            <person name="Brouwer H."/>
            <person name="Cano L."/>
            <person name="Hamilton J.P."/>
            <person name="Holt C."/>
            <person name="Huitema E."/>
            <person name="Raffaele S."/>
            <person name="Robideau G.P."/>
            <person name="Thines M."/>
            <person name="Win J."/>
            <person name="Zerillo M.M."/>
            <person name="Beakes G.W."/>
            <person name="Boore J.L."/>
            <person name="Busam D."/>
            <person name="Dumas B."/>
            <person name="Ferriera S."/>
            <person name="Fuerstenberg S.I."/>
            <person name="Gachon C.M."/>
            <person name="Gaulin E."/>
            <person name="Govers F."/>
            <person name="Grenville-Briggs L."/>
            <person name="Horner N."/>
            <person name="Hostetler J."/>
            <person name="Jiang R.H."/>
            <person name="Johnson J."/>
            <person name="Krajaejun T."/>
            <person name="Lin H."/>
            <person name="Meijer H.J."/>
            <person name="Moore B."/>
            <person name="Morris P."/>
            <person name="Phuntmart V."/>
            <person name="Puiu D."/>
            <person name="Shetty J."/>
            <person name="Stajich J.E."/>
            <person name="Tripathy S."/>
            <person name="Wawra S."/>
            <person name="van West P."/>
            <person name="Whitty B.R."/>
            <person name="Coutinho P.M."/>
            <person name="Henrissat B."/>
            <person name="Martin F."/>
            <person name="Thomas P.D."/>
            <person name="Tyler B.M."/>
            <person name="De Vries R.P."/>
            <person name="Kamoun S."/>
            <person name="Yandell M."/>
            <person name="Tisserat N."/>
            <person name="Buell C.R."/>
        </authorList>
    </citation>
    <scope>NUCLEOTIDE SEQUENCE</scope>
    <source>
        <strain evidence="19">DAOM:BR144</strain>
    </source>
</reference>
<keyword evidence="19" id="KW-1185">Reference proteome</keyword>
<evidence type="ECO:0000256" key="11">
    <source>
        <dbReference type="ARBA" id="ARBA00022990"/>
    </source>
</evidence>
<reference evidence="19" key="2">
    <citation type="submission" date="2010-04" db="EMBL/GenBank/DDBJ databases">
        <authorList>
            <person name="Buell R."/>
            <person name="Hamilton J."/>
            <person name="Hostetler J."/>
        </authorList>
    </citation>
    <scope>NUCLEOTIDE SEQUENCE [LARGE SCALE GENOMIC DNA]</scope>
    <source>
        <strain evidence="19">DAOM:BR144</strain>
    </source>
</reference>
<dbReference type="Proteomes" id="UP000019132">
    <property type="component" value="Unassembled WGS sequence"/>
</dbReference>
<evidence type="ECO:0000256" key="9">
    <source>
        <dbReference type="ARBA" id="ARBA00022824"/>
    </source>
</evidence>
<evidence type="ECO:0000256" key="8">
    <source>
        <dbReference type="ARBA" id="ARBA00022787"/>
    </source>
</evidence>
<feature type="transmembrane region" description="Helical" evidence="17">
    <location>
        <begin position="136"/>
        <end position="157"/>
    </location>
</feature>
<comment type="similarity">
    <text evidence="4">Belongs to the MAPEG family.</text>
</comment>
<dbReference type="OMA" id="FHTIAYA"/>
<evidence type="ECO:0000313" key="19">
    <source>
        <dbReference type="Proteomes" id="UP000019132"/>
    </source>
</evidence>
<evidence type="ECO:0000256" key="14">
    <source>
        <dbReference type="ARBA" id="ARBA00038540"/>
    </source>
</evidence>
<keyword evidence="7 17" id="KW-0812">Transmembrane</keyword>
<comment type="subcellular location">
    <subcellularLocation>
        <location evidence="3">Endoplasmic reticulum membrane</location>
        <topology evidence="3">Multi-pass membrane protein</topology>
    </subcellularLocation>
    <subcellularLocation>
        <location evidence="2">Mitochondrion outer membrane</location>
    </subcellularLocation>
</comment>
<dbReference type="GO" id="GO:0005741">
    <property type="term" value="C:mitochondrial outer membrane"/>
    <property type="evidence" value="ECO:0007669"/>
    <property type="project" value="UniProtKB-SubCell"/>
</dbReference>
<dbReference type="InterPro" id="IPR001129">
    <property type="entry name" value="Membr-assoc_MAPEG"/>
</dbReference>
<evidence type="ECO:0000256" key="3">
    <source>
        <dbReference type="ARBA" id="ARBA00004477"/>
    </source>
</evidence>
<evidence type="ECO:0000256" key="17">
    <source>
        <dbReference type="SAM" id="Phobius"/>
    </source>
</evidence>
<comment type="subunit">
    <text evidence="14">Homotrimer; The trimer binds only one molecule of glutathione.</text>
</comment>